<dbReference type="SMART" id="SM01425">
    <property type="entry name" value="EsV_1_7"/>
    <property type="match status" value="2"/>
</dbReference>
<protein>
    <submittedName>
        <fullName evidence="1">Uncharacterized protein</fullName>
    </submittedName>
</protein>
<dbReference type="OrthoDB" id="2441233at2759"/>
<sequence>MVNVVSPRCQAPGCTTYPIFNIEGEAKGIFCKAHAAPGMVNVVSPRCQAPGCTMRPNFNFEGETKGIFCKAHASPGMVCIPYVRRRQRPTTA</sequence>
<proteinExistence type="predicted"/>
<dbReference type="InterPro" id="IPR043822">
    <property type="entry name" value="EsV_1_7_cys"/>
</dbReference>
<dbReference type="RefSeq" id="XP_013894941.1">
    <property type="nucleotide sequence ID" value="XM_014039487.1"/>
</dbReference>
<keyword evidence="2" id="KW-1185">Reference proteome</keyword>
<dbReference type="Gene3D" id="6.10.140.110">
    <property type="match status" value="1"/>
</dbReference>
<name>A0A0D2M3I9_9CHLO</name>
<accession>A0A0D2M3I9</accession>
<evidence type="ECO:0000313" key="2">
    <source>
        <dbReference type="Proteomes" id="UP000054498"/>
    </source>
</evidence>
<dbReference type="Proteomes" id="UP000054498">
    <property type="component" value="Unassembled WGS sequence"/>
</dbReference>
<dbReference type="EMBL" id="KK103247">
    <property type="protein sequence ID" value="KIY95921.1"/>
    <property type="molecule type" value="Genomic_DNA"/>
</dbReference>
<organism evidence="1 2">
    <name type="scientific">Monoraphidium neglectum</name>
    <dbReference type="NCBI Taxonomy" id="145388"/>
    <lineage>
        <taxon>Eukaryota</taxon>
        <taxon>Viridiplantae</taxon>
        <taxon>Chlorophyta</taxon>
        <taxon>core chlorophytes</taxon>
        <taxon>Chlorophyceae</taxon>
        <taxon>CS clade</taxon>
        <taxon>Sphaeropleales</taxon>
        <taxon>Selenastraceae</taxon>
        <taxon>Monoraphidium</taxon>
    </lineage>
</organism>
<dbReference type="AlphaFoldDB" id="A0A0D2M3I9"/>
<reference evidence="1 2" key="1">
    <citation type="journal article" date="2013" name="BMC Genomics">
        <title>Reconstruction of the lipid metabolism for the microalga Monoraphidium neglectum from its genome sequence reveals characteristics suitable for biofuel production.</title>
        <authorList>
            <person name="Bogen C."/>
            <person name="Al-Dilaimi A."/>
            <person name="Albersmeier A."/>
            <person name="Wichmann J."/>
            <person name="Grundmann M."/>
            <person name="Rupp O."/>
            <person name="Lauersen K.J."/>
            <person name="Blifernez-Klassen O."/>
            <person name="Kalinowski J."/>
            <person name="Goesmann A."/>
            <person name="Mussgnug J.H."/>
            <person name="Kruse O."/>
        </authorList>
    </citation>
    <scope>NUCLEOTIDE SEQUENCE [LARGE SCALE GENOMIC DNA]</scope>
    <source>
        <strain evidence="1 2">SAG 48.87</strain>
    </source>
</reference>
<dbReference type="KEGG" id="mng:MNEG_12039"/>
<gene>
    <name evidence="1" type="ORF">MNEG_12039</name>
</gene>
<evidence type="ECO:0000313" key="1">
    <source>
        <dbReference type="EMBL" id="KIY95921.1"/>
    </source>
</evidence>
<dbReference type="Pfam" id="PF19114">
    <property type="entry name" value="EsV_1_7_cys"/>
    <property type="match status" value="2"/>
</dbReference>
<dbReference type="GeneID" id="25729361"/>